<protein>
    <recommendedName>
        <fullName evidence="5">DUF5666 domain-containing protein</fullName>
    </recommendedName>
</protein>
<organism evidence="3 4">
    <name type="scientific">Puniceicoccus vermicola</name>
    <dbReference type="NCBI Taxonomy" id="388746"/>
    <lineage>
        <taxon>Bacteria</taxon>
        <taxon>Pseudomonadati</taxon>
        <taxon>Verrucomicrobiota</taxon>
        <taxon>Opitutia</taxon>
        <taxon>Puniceicoccales</taxon>
        <taxon>Puniceicoccaceae</taxon>
        <taxon>Puniceicoccus</taxon>
    </lineage>
</organism>
<name>A0A7X1E465_9BACT</name>
<feature type="region of interest" description="Disordered" evidence="1">
    <location>
        <begin position="118"/>
        <end position="139"/>
    </location>
</feature>
<dbReference type="EMBL" id="JACHVA010000069">
    <property type="protein sequence ID" value="MBC2601668.1"/>
    <property type="molecule type" value="Genomic_DNA"/>
</dbReference>
<proteinExistence type="predicted"/>
<dbReference type="Proteomes" id="UP000525652">
    <property type="component" value="Unassembled WGS sequence"/>
</dbReference>
<comment type="caution">
    <text evidence="3">The sequence shown here is derived from an EMBL/GenBank/DDBJ whole genome shotgun (WGS) entry which is preliminary data.</text>
</comment>
<feature type="signal peptide" evidence="2">
    <location>
        <begin position="1"/>
        <end position="19"/>
    </location>
</feature>
<dbReference type="RefSeq" id="WP_185692387.1">
    <property type="nucleotide sequence ID" value="NZ_JACHVA010000069.1"/>
</dbReference>
<feature type="chain" id="PRO_5031111284" description="DUF5666 domain-containing protein" evidence="2">
    <location>
        <begin position="20"/>
        <end position="139"/>
    </location>
</feature>
<reference evidence="3 4" key="1">
    <citation type="submission" date="2020-07" db="EMBL/GenBank/DDBJ databases">
        <authorList>
            <person name="Feng X."/>
        </authorList>
    </citation>
    <scope>NUCLEOTIDE SEQUENCE [LARGE SCALE GENOMIC DNA]</scope>
    <source>
        <strain evidence="3 4">JCM14086</strain>
    </source>
</reference>
<evidence type="ECO:0000256" key="2">
    <source>
        <dbReference type="SAM" id="SignalP"/>
    </source>
</evidence>
<keyword evidence="2" id="KW-0732">Signal</keyword>
<keyword evidence="4" id="KW-1185">Reference proteome</keyword>
<accession>A0A7X1E465</accession>
<evidence type="ECO:0000313" key="4">
    <source>
        <dbReference type="Proteomes" id="UP000525652"/>
    </source>
</evidence>
<evidence type="ECO:0000313" key="3">
    <source>
        <dbReference type="EMBL" id="MBC2601668.1"/>
    </source>
</evidence>
<sequence>MKKLFLLLLVFLTPGLLLADALHQWTGSGQIEGQVFDLKLVILEDHNFVVLVQTPDAPFAVEGTWESEDGKTLSLTVTTEKIMDEEIPIQKGTLFITDEKNALIVAEGFGIELEREMPAGADSDAGTTGKTASAGEYVG</sequence>
<evidence type="ECO:0000256" key="1">
    <source>
        <dbReference type="SAM" id="MobiDB-lite"/>
    </source>
</evidence>
<gene>
    <name evidence="3" type="ORF">H5P30_07740</name>
</gene>
<evidence type="ECO:0008006" key="5">
    <source>
        <dbReference type="Google" id="ProtNLM"/>
    </source>
</evidence>
<dbReference type="AlphaFoldDB" id="A0A7X1E465"/>